<comment type="caution">
    <text evidence="1">The sequence shown here is derived from an EMBL/GenBank/DDBJ whole genome shotgun (WGS) entry which is preliminary data.</text>
</comment>
<sequence length="276" mass="31573">MPEKDEFTWNTMIAGYANSGKVIEAHKLFVNTPKRSSITWSSLISGYCKSGLEFESIRLFCEMQNEGYKPSQFTLGSILRMCSTNELLSRGEQVHGYAIKTQFDANVFVVTGLVDMYAQCKQVSTAKCLFKMMSYGKNHVTWTAMITGYSRNQDQLGAIECFRDMRAEGVEANQYTQGFKREALLLFKKMHTKNMKIDDFTYPSVLNCFASLNDAKASKSVHCLAIKTGFGEYVLEQRKCARDRDSERRSKMNYENIETDGVFGHKYNDRSESKWT</sequence>
<gene>
    <name evidence="1" type="ORF">L6452_15955</name>
</gene>
<protein>
    <submittedName>
        <fullName evidence="1">Uncharacterized protein</fullName>
    </submittedName>
</protein>
<evidence type="ECO:0000313" key="1">
    <source>
        <dbReference type="EMBL" id="KAI3736416.1"/>
    </source>
</evidence>
<keyword evidence="2" id="KW-1185">Reference proteome</keyword>
<accession>A0ACB9CQA8</accession>
<organism evidence="1 2">
    <name type="scientific">Arctium lappa</name>
    <name type="common">Greater burdock</name>
    <name type="synonym">Lappa major</name>
    <dbReference type="NCBI Taxonomy" id="4217"/>
    <lineage>
        <taxon>Eukaryota</taxon>
        <taxon>Viridiplantae</taxon>
        <taxon>Streptophyta</taxon>
        <taxon>Embryophyta</taxon>
        <taxon>Tracheophyta</taxon>
        <taxon>Spermatophyta</taxon>
        <taxon>Magnoliopsida</taxon>
        <taxon>eudicotyledons</taxon>
        <taxon>Gunneridae</taxon>
        <taxon>Pentapetalae</taxon>
        <taxon>asterids</taxon>
        <taxon>campanulids</taxon>
        <taxon>Asterales</taxon>
        <taxon>Asteraceae</taxon>
        <taxon>Carduoideae</taxon>
        <taxon>Cardueae</taxon>
        <taxon>Arctiinae</taxon>
        <taxon>Arctium</taxon>
    </lineage>
</organism>
<name>A0ACB9CQA8_ARCLA</name>
<reference evidence="2" key="1">
    <citation type="journal article" date="2022" name="Mol. Ecol. Resour.">
        <title>The genomes of chicory, endive, great burdock and yacon provide insights into Asteraceae palaeo-polyploidization history and plant inulin production.</title>
        <authorList>
            <person name="Fan W."/>
            <person name="Wang S."/>
            <person name="Wang H."/>
            <person name="Wang A."/>
            <person name="Jiang F."/>
            <person name="Liu H."/>
            <person name="Zhao H."/>
            <person name="Xu D."/>
            <person name="Zhang Y."/>
        </authorList>
    </citation>
    <scope>NUCLEOTIDE SEQUENCE [LARGE SCALE GENOMIC DNA]</scope>
    <source>
        <strain evidence="2">cv. Niubang</strain>
    </source>
</reference>
<dbReference type="Proteomes" id="UP001055879">
    <property type="component" value="Linkage Group LG04"/>
</dbReference>
<reference evidence="1 2" key="2">
    <citation type="journal article" date="2022" name="Mol. Ecol. Resour.">
        <title>The genomes of chicory, endive, great burdock and yacon provide insights into Asteraceae paleo-polyploidization history and plant inulin production.</title>
        <authorList>
            <person name="Fan W."/>
            <person name="Wang S."/>
            <person name="Wang H."/>
            <person name="Wang A."/>
            <person name="Jiang F."/>
            <person name="Liu H."/>
            <person name="Zhao H."/>
            <person name="Xu D."/>
            <person name="Zhang Y."/>
        </authorList>
    </citation>
    <scope>NUCLEOTIDE SEQUENCE [LARGE SCALE GENOMIC DNA]</scope>
    <source>
        <strain evidence="2">cv. Niubang</strain>
    </source>
</reference>
<proteinExistence type="predicted"/>
<evidence type="ECO:0000313" key="2">
    <source>
        <dbReference type="Proteomes" id="UP001055879"/>
    </source>
</evidence>
<dbReference type="EMBL" id="CM042050">
    <property type="protein sequence ID" value="KAI3736416.1"/>
    <property type="molecule type" value="Genomic_DNA"/>
</dbReference>